<dbReference type="EMBL" id="AEYH02002934">
    <property type="protein sequence ID" value="KFG33022.1"/>
    <property type="molecule type" value="Genomic_DNA"/>
</dbReference>
<evidence type="ECO:0000313" key="2">
    <source>
        <dbReference type="EMBL" id="KFG33022.1"/>
    </source>
</evidence>
<reference evidence="2 3" key="1">
    <citation type="submission" date="2014-07" db="EMBL/GenBank/DDBJ databases">
        <authorList>
            <person name="Sibley D."/>
            <person name="Venepally P."/>
            <person name="Karamycheva S."/>
            <person name="Hadjithomas M."/>
            <person name="Khan A."/>
            <person name="Brunk B."/>
            <person name="Roos D."/>
            <person name="Caler E."/>
            <person name="Lorenzi H."/>
        </authorList>
    </citation>
    <scope>NUCLEOTIDE SEQUENCE [LARGE SCALE GENOMIC DNA]</scope>
    <source>
        <strain evidence="2 3">FOU</strain>
    </source>
</reference>
<organism evidence="2 3">
    <name type="scientific">Toxoplasma gondii FOU</name>
    <dbReference type="NCBI Taxonomy" id="943167"/>
    <lineage>
        <taxon>Eukaryota</taxon>
        <taxon>Sar</taxon>
        <taxon>Alveolata</taxon>
        <taxon>Apicomplexa</taxon>
        <taxon>Conoidasida</taxon>
        <taxon>Coccidia</taxon>
        <taxon>Eucoccidiorida</taxon>
        <taxon>Eimeriorina</taxon>
        <taxon>Sarcocystidae</taxon>
        <taxon>Toxoplasma</taxon>
    </lineage>
</organism>
<evidence type="ECO:0000256" key="1">
    <source>
        <dbReference type="SAM" id="MobiDB-lite"/>
    </source>
</evidence>
<feature type="compositionally biased region" description="Basic and acidic residues" evidence="1">
    <location>
        <begin position="79"/>
        <end position="101"/>
    </location>
</feature>
<dbReference type="AlphaFoldDB" id="A0A086JLK4"/>
<proteinExistence type="predicted"/>
<protein>
    <submittedName>
        <fullName evidence="2">Uncharacterized protein</fullName>
    </submittedName>
</protein>
<feature type="compositionally biased region" description="Low complexity" evidence="1">
    <location>
        <begin position="42"/>
        <end position="54"/>
    </location>
</feature>
<dbReference type="VEuPathDB" id="ToxoDB:TGFOU_308070A"/>
<feature type="region of interest" description="Disordered" evidence="1">
    <location>
        <begin position="185"/>
        <end position="251"/>
    </location>
</feature>
<comment type="caution">
    <text evidence="2">The sequence shown here is derived from an EMBL/GenBank/DDBJ whole genome shotgun (WGS) entry which is preliminary data.</text>
</comment>
<evidence type="ECO:0000313" key="3">
    <source>
        <dbReference type="Proteomes" id="UP000028838"/>
    </source>
</evidence>
<feature type="region of interest" description="Disordered" evidence="1">
    <location>
        <begin position="35"/>
        <end position="131"/>
    </location>
</feature>
<gene>
    <name evidence="2" type="ORF">TGFOU_308070A</name>
</gene>
<sequence length="251" mass="27522">MHAAPALSAGSAFLGTPFCPVSLEELCETVRAEKNLKRHEQPSLPALLSAAAKASRQEASKRVASARRAKRSVSADTRQLAEDSRKSRRTEETKGARKNGDQEGQPAPKTASELSTETAADQRELQDGQRQRRWRLLQEGAVRAERLANEALVAAQGAETNAEIGAENAGFRNAGETDLRRAVKGALNRDPHAVGSAEGETHTEIKERQERGKAERGREEEGSGPQSREKSETENRRQREERTRKNRGNLG</sequence>
<feature type="compositionally biased region" description="Basic and acidic residues" evidence="1">
    <location>
        <begin position="199"/>
        <end position="243"/>
    </location>
</feature>
<accession>A0A086JLK4</accession>
<dbReference type="Proteomes" id="UP000028838">
    <property type="component" value="Unassembled WGS sequence"/>
</dbReference>
<feature type="compositionally biased region" description="Basic and acidic residues" evidence="1">
    <location>
        <begin position="120"/>
        <end position="130"/>
    </location>
</feature>
<name>A0A086JLK4_TOXGO</name>